<dbReference type="AlphaFoldDB" id="A0A6G1PBH6"/>
<evidence type="ECO:0000313" key="2">
    <source>
        <dbReference type="EMBL" id="KAF3687386.1"/>
    </source>
</evidence>
<protein>
    <recommendedName>
        <fullName evidence="4">Immunoglobulin subtype domain-containing protein</fullName>
    </recommendedName>
</protein>
<dbReference type="Gene3D" id="2.60.40.10">
    <property type="entry name" value="Immunoglobulins"/>
    <property type="match status" value="1"/>
</dbReference>
<dbReference type="Proteomes" id="UP000503349">
    <property type="component" value="Chromosome 3"/>
</dbReference>
<evidence type="ECO:0000256" key="1">
    <source>
        <dbReference type="SAM" id="Phobius"/>
    </source>
</evidence>
<proteinExistence type="predicted"/>
<keyword evidence="1" id="KW-0812">Transmembrane</keyword>
<dbReference type="SUPFAM" id="SSF48726">
    <property type="entry name" value="Immunoglobulin"/>
    <property type="match status" value="1"/>
</dbReference>
<dbReference type="InterPro" id="IPR036179">
    <property type="entry name" value="Ig-like_dom_sf"/>
</dbReference>
<organism evidence="2 3">
    <name type="scientific">Channa argus</name>
    <name type="common">Northern snakehead</name>
    <name type="synonym">Ophicephalus argus</name>
    <dbReference type="NCBI Taxonomy" id="215402"/>
    <lineage>
        <taxon>Eukaryota</taxon>
        <taxon>Metazoa</taxon>
        <taxon>Chordata</taxon>
        <taxon>Craniata</taxon>
        <taxon>Vertebrata</taxon>
        <taxon>Euteleostomi</taxon>
        <taxon>Actinopterygii</taxon>
        <taxon>Neopterygii</taxon>
        <taxon>Teleostei</taxon>
        <taxon>Neoteleostei</taxon>
        <taxon>Acanthomorphata</taxon>
        <taxon>Anabantaria</taxon>
        <taxon>Anabantiformes</taxon>
        <taxon>Channoidei</taxon>
        <taxon>Channidae</taxon>
        <taxon>Channa</taxon>
    </lineage>
</organism>
<name>A0A6G1PBH6_CHAAH</name>
<keyword evidence="3" id="KW-1185">Reference proteome</keyword>
<reference evidence="2 3" key="1">
    <citation type="submission" date="2019-02" db="EMBL/GenBank/DDBJ databases">
        <title>Opniocepnalus argus genome.</title>
        <authorList>
            <person name="Zhou C."/>
            <person name="Xiao S."/>
        </authorList>
    </citation>
    <scope>NUCLEOTIDE SEQUENCE [LARGE SCALE GENOMIC DNA]</scope>
    <source>
        <strain evidence="2">OARG1902GOOAL</strain>
        <tissue evidence="2">Muscle</tissue>
    </source>
</reference>
<reference evidence="3" key="2">
    <citation type="submission" date="2019-02" db="EMBL/GenBank/DDBJ databases">
        <title>Opniocepnalus argus Var Kimnra genome.</title>
        <authorList>
            <person name="Zhou C."/>
            <person name="Xiao S."/>
        </authorList>
    </citation>
    <scope>NUCLEOTIDE SEQUENCE [LARGE SCALE GENOMIC DNA]</scope>
</reference>
<keyword evidence="1" id="KW-1133">Transmembrane helix</keyword>
<accession>A0A6G1PBH6</accession>
<gene>
    <name evidence="2" type="ORF">EXN66_Car003058</name>
</gene>
<feature type="transmembrane region" description="Helical" evidence="1">
    <location>
        <begin position="48"/>
        <end position="68"/>
    </location>
</feature>
<dbReference type="InterPro" id="IPR013783">
    <property type="entry name" value="Ig-like_fold"/>
</dbReference>
<dbReference type="EMBL" id="CM015714">
    <property type="protein sequence ID" value="KAF3687386.1"/>
    <property type="molecule type" value="Genomic_DNA"/>
</dbReference>
<keyword evidence="1" id="KW-0472">Membrane</keyword>
<sequence length="199" mass="21721">MLVDLKDGSFIVNIRELQLSDAGRYWCAVDRPGFDTFTAVNLAVKKGAAFYAIVAASILIILVFATSFRKCREILNPQPQLCSNNSDLVNANERQVDRTSESAGAEAFPCPVYENISRDAHSRHSAANVQNDNDIRIYIKPLPPAEFERTDKHVSNFAGNGKGHNCATSASDTRSASCCDSTDSRGKSLWFGLDISGTI</sequence>
<evidence type="ECO:0008006" key="4">
    <source>
        <dbReference type="Google" id="ProtNLM"/>
    </source>
</evidence>
<evidence type="ECO:0000313" key="3">
    <source>
        <dbReference type="Proteomes" id="UP000503349"/>
    </source>
</evidence>